<evidence type="ECO:0000256" key="7">
    <source>
        <dbReference type="SAM" id="Phobius"/>
    </source>
</evidence>
<evidence type="ECO:0000256" key="6">
    <source>
        <dbReference type="ARBA" id="ARBA00023136"/>
    </source>
</evidence>
<dbReference type="RefSeq" id="WP_349638558.1">
    <property type="nucleotide sequence ID" value="NZ_CP090958.1"/>
</dbReference>
<evidence type="ECO:0000256" key="2">
    <source>
        <dbReference type="ARBA" id="ARBA00009045"/>
    </source>
</evidence>
<evidence type="ECO:0000313" key="10">
    <source>
        <dbReference type="Proteomes" id="UP001209083"/>
    </source>
</evidence>
<evidence type="ECO:0000256" key="5">
    <source>
        <dbReference type="ARBA" id="ARBA00022989"/>
    </source>
</evidence>
<dbReference type="GO" id="GO:0006508">
    <property type="term" value="P:proteolysis"/>
    <property type="evidence" value="ECO:0007669"/>
    <property type="project" value="UniProtKB-KW"/>
</dbReference>
<comment type="subcellular location">
    <subcellularLocation>
        <location evidence="1">Membrane</location>
        <topology evidence="1">Multi-pass membrane protein</topology>
    </subcellularLocation>
</comment>
<protein>
    <submittedName>
        <fullName evidence="9">Rhomboid family intramembrane serine protease</fullName>
        <ecNumber evidence="9">3.4.21.-</ecNumber>
    </submittedName>
</protein>
<dbReference type="EC" id="3.4.21.-" evidence="9"/>
<keyword evidence="6 7" id="KW-0472">Membrane</keyword>
<feature type="transmembrane region" description="Helical" evidence="7">
    <location>
        <begin position="271"/>
        <end position="297"/>
    </location>
</feature>
<dbReference type="GO" id="GO:0008233">
    <property type="term" value="F:peptidase activity"/>
    <property type="evidence" value="ECO:0007669"/>
    <property type="project" value="UniProtKB-KW"/>
</dbReference>
<keyword evidence="5 7" id="KW-1133">Transmembrane helix</keyword>
<feature type="transmembrane region" description="Helical" evidence="7">
    <location>
        <begin position="122"/>
        <end position="148"/>
    </location>
</feature>
<sequence length="299" mass="31643">MTSGPYGSQGTPAEANPPVCPRHTDRISYVRCQRCERPTCPECQRPAAVGILCVSCVAEQAAHSREAKTVFGAQVRQGRPIVTLSIIAITLAVFLLQFIPGIDITDRLLYAPALTLVEPWRLLTVSLVHSTGFILHVGLNMYGLWLFGQYLEPALGRWRFLILYLVSAIGGSVGVMALADPNVAGSWYQPVVGASGAIFGLFGAMFVIQRRLGGPVRQILVLIAINAVIGFVVPGIAWQAHLGGLITGALAAAVLAYAPRKNRTAFQIGGIAAVFLLLGAAIAAKTALVPVTAPLILGL</sequence>
<dbReference type="Proteomes" id="UP001209083">
    <property type="component" value="Chromosome"/>
</dbReference>
<accession>A0ABY8QRY9</accession>
<feature type="transmembrane region" description="Helical" evidence="7">
    <location>
        <begin position="160"/>
        <end position="179"/>
    </location>
</feature>
<organism evidence="9 10">
    <name type="scientific">Saxibacter everestensis</name>
    <dbReference type="NCBI Taxonomy" id="2909229"/>
    <lineage>
        <taxon>Bacteria</taxon>
        <taxon>Bacillati</taxon>
        <taxon>Actinomycetota</taxon>
        <taxon>Actinomycetes</taxon>
        <taxon>Micrococcales</taxon>
        <taxon>Brevibacteriaceae</taxon>
        <taxon>Saxibacter</taxon>
    </lineage>
</organism>
<evidence type="ECO:0000256" key="1">
    <source>
        <dbReference type="ARBA" id="ARBA00004141"/>
    </source>
</evidence>
<feature type="transmembrane region" description="Helical" evidence="7">
    <location>
        <begin position="185"/>
        <end position="207"/>
    </location>
</feature>
<evidence type="ECO:0000256" key="4">
    <source>
        <dbReference type="ARBA" id="ARBA00022801"/>
    </source>
</evidence>
<dbReference type="InterPro" id="IPR050925">
    <property type="entry name" value="Rhomboid_protease_S54"/>
</dbReference>
<feature type="domain" description="Peptidase S54 rhomboid" evidence="8">
    <location>
        <begin position="118"/>
        <end position="256"/>
    </location>
</feature>
<name>A0ABY8QRY9_9MICO</name>
<dbReference type="Pfam" id="PF01694">
    <property type="entry name" value="Rhomboid"/>
    <property type="match status" value="1"/>
</dbReference>
<dbReference type="PANTHER" id="PTHR43731">
    <property type="entry name" value="RHOMBOID PROTEASE"/>
    <property type="match status" value="1"/>
</dbReference>
<evidence type="ECO:0000313" key="9">
    <source>
        <dbReference type="EMBL" id="WGW11767.1"/>
    </source>
</evidence>
<comment type="similarity">
    <text evidence="2">Belongs to the peptidase S54 family.</text>
</comment>
<dbReference type="Gene3D" id="1.20.1540.10">
    <property type="entry name" value="Rhomboid-like"/>
    <property type="match status" value="1"/>
</dbReference>
<evidence type="ECO:0000259" key="8">
    <source>
        <dbReference type="Pfam" id="PF01694"/>
    </source>
</evidence>
<dbReference type="InterPro" id="IPR035952">
    <property type="entry name" value="Rhomboid-like_sf"/>
</dbReference>
<dbReference type="EMBL" id="CP090958">
    <property type="protein sequence ID" value="WGW11767.1"/>
    <property type="molecule type" value="Genomic_DNA"/>
</dbReference>
<evidence type="ECO:0000256" key="3">
    <source>
        <dbReference type="ARBA" id="ARBA00022692"/>
    </source>
</evidence>
<reference evidence="9 10" key="1">
    <citation type="submission" date="2023-05" db="EMBL/GenBank/DDBJ databases">
        <title>Lithophilousrod everest ZFBP1038 complete genpme.</title>
        <authorList>
            <person name="Tian M."/>
        </authorList>
    </citation>
    <scope>NUCLEOTIDE SEQUENCE [LARGE SCALE GENOMIC DNA]</scope>
    <source>
        <strain evidence="9 10">ZFBP1038</strain>
    </source>
</reference>
<keyword evidence="10" id="KW-1185">Reference proteome</keyword>
<dbReference type="PANTHER" id="PTHR43731:SF14">
    <property type="entry name" value="PRESENILIN-ASSOCIATED RHOMBOID-LIKE PROTEIN, MITOCHONDRIAL"/>
    <property type="match status" value="1"/>
</dbReference>
<feature type="transmembrane region" description="Helical" evidence="7">
    <location>
        <begin position="81"/>
        <end position="102"/>
    </location>
</feature>
<feature type="transmembrane region" description="Helical" evidence="7">
    <location>
        <begin position="242"/>
        <end position="259"/>
    </location>
</feature>
<keyword evidence="3 7" id="KW-0812">Transmembrane</keyword>
<keyword evidence="9" id="KW-0645">Protease</keyword>
<proteinExistence type="inferred from homology"/>
<dbReference type="InterPro" id="IPR022764">
    <property type="entry name" value="Peptidase_S54_rhomboid_dom"/>
</dbReference>
<keyword evidence="4 9" id="KW-0378">Hydrolase</keyword>
<dbReference type="SUPFAM" id="SSF144091">
    <property type="entry name" value="Rhomboid-like"/>
    <property type="match status" value="1"/>
</dbReference>
<feature type="transmembrane region" description="Helical" evidence="7">
    <location>
        <begin position="219"/>
        <end position="236"/>
    </location>
</feature>
<gene>
    <name evidence="9" type="ORF">LWF01_16990</name>
</gene>